<sequence>MSDKIQIDPKEFAYHFIDTLNFPEDKTNNLEQSAKKRLAAYLSAYYLIDSFNKLESSNFNDDHRDIHSLSYSDFLEKVTHMNYLNDKMRND</sequence>
<dbReference type="AlphaFoldDB" id="A0A9X2FLL2"/>
<accession>A0A9X2FLL2</accession>
<proteinExistence type="predicted"/>
<evidence type="ECO:0000313" key="1">
    <source>
        <dbReference type="EMBL" id="MCP0887484.1"/>
    </source>
</evidence>
<name>A0A9X2FLL2_9LACO</name>
<keyword evidence="2" id="KW-1185">Reference proteome</keyword>
<protein>
    <submittedName>
        <fullName evidence="1">Uncharacterized protein</fullName>
    </submittedName>
</protein>
<gene>
    <name evidence="1" type="ORF">LB941_09055</name>
</gene>
<organism evidence="1 2">
    <name type="scientific">Ligilactobacillus ubinensis</name>
    <dbReference type="NCBI Taxonomy" id="2876789"/>
    <lineage>
        <taxon>Bacteria</taxon>
        <taxon>Bacillati</taxon>
        <taxon>Bacillota</taxon>
        <taxon>Bacilli</taxon>
        <taxon>Lactobacillales</taxon>
        <taxon>Lactobacillaceae</taxon>
        <taxon>Ligilactobacillus</taxon>
    </lineage>
</organism>
<dbReference type="Proteomes" id="UP001139006">
    <property type="component" value="Unassembled WGS sequence"/>
</dbReference>
<reference evidence="1 2" key="1">
    <citation type="journal article" date="2023" name="Int. J. Syst. Evol. Microbiol.">
        <title>Ligilactobacillus ubinensis sp. nov., a novel species isolated from the wild ferment of a durian fruit (Durio zibethinus).</title>
        <authorList>
            <person name="Heng Y.C."/>
            <person name="Menon N."/>
            <person name="Chen B."/>
            <person name="Loo B.Z.L."/>
            <person name="Wong G.W.J."/>
            <person name="Lim A.C.H."/>
            <person name="Silvaraju S."/>
            <person name="Kittelmann S."/>
        </authorList>
    </citation>
    <scope>NUCLEOTIDE SEQUENCE [LARGE SCALE GENOMIC DNA]</scope>
    <source>
        <strain evidence="1 2">WILCCON 0076</strain>
    </source>
</reference>
<dbReference type="RefSeq" id="WP_253361390.1">
    <property type="nucleotide sequence ID" value="NZ_JAIULA010000018.1"/>
</dbReference>
<dbReference type="EMBL" id="JAIULA010000018">
    <property type="protein sequence ID" value="MCP0887484.1"/>
    <property type="molecule type" value="Genomic_DNA"/>
</dbReference>
<evidence type="ECO:0000313" key="2">
    <source>
        <dbReference type="Proteomes" id="UP001139006"/>
    </source>
</evidence>
<comment type="caution">
    <text evidence="1">The sequence shown here is derived from an EMBL/GenBank/DDBJ whole genome shotgun (WGS) entry which is preliminary data.</text>
</comment>